<organism evidence="6 7">
    <name type="scientific">Photobacterium leiognathi lrivu.4.1</name>
    <dbReference type="NCBI Taxonomy" id="1248232"/>
    <lineage>
        <taxon>Bacteria</taxon>
        <taxon>Pseudomonadati</taxon>
        <taxon>Pseudomonadota</taxon>
        <taxon>Gammaproteobacteria</taxon>
        <taxon>Vibrionales</taxon>
        <taxon>Vibrionaceae</taxon>
        <taxon>Photobacterium</taxon>
    </lineage>
</organism>
<evidence type="ECO:0000313" key="6">
    <source>
        <dbReference type="EMBL" id="GAD31296.1"/>
    </source>
</evidence>
<dbReference type="InterPro" id="IPR016032">
    <property type="entry name" value="Sig_transdc_resp-reg_C-effctor"/>
</dbReference>
<dbReference type="PROSITE" id="PS51755">
    <property type="entry name" value="OMPR_PHOB"/>
    <property type="match status" value="1"/>
</dbReference>
<feature type="region of interest" description="Disordered" evidence="3">
    <location>
        <begin position="115"/>
        <end position="135"/>
    </location>
</feature>
<dbReference type="HOGENOM" id="CLU_113295_0_0_6"/>
<proteinExistence type="predicted"/>
<name>V5ENH3_PHOLE</name>
<dbReference type="Proteomes" id="UP000030675">
    <property type="component" value="Unassembled WGS sequence"/>
</dbReference>
<dbReference type="RefSeq" id="WP_023934099.1">
    <property type="nucleotide sequence ID" value="NZ_DF196820.1"/>
</dbReference>
<keyword evidence="1 2" id="KW-0238">DNA-binding</keyword>
<feature type="compositionally biased region" description="Acidic residues" evidence="3">
    <location>
        <begin position="115"/>
        <end position="134"/>
    </location>
</feature>
<sequence>MFLYKHGENIFDPQKATYSTSEKTSRLSKSETKILQYLIDNCGEIVSRETLLQIGWPGKFVVPNSLNVSIGKLRKAFGQDRAIIITIKDKGFTIKDDNFIRHQIEPEAIRECDPESDDVQYSANEEEEASDIEQEISPRQSLPTWKIVCYSLLILVILFGVALGLGSWKSPPCVTINSDLTICGDIKYLNINN</sequence>
<dbReference type="SMART" id="SM00862">
    <property type="entry name" value="Trans_reg_C"/>
    <property type="match status" value="1"/>
</dbReference>
<keyword evidence="4" id="KW-0472">Membrane</keyword>
<keyword evidence="4" id="KW-0812">Transmembrane</keyword>
<evidence type="ECO:0000313" key="7">
    <source>
        <dbReference type="Proteomes" id="UP000030675"/>
    </source>
</evidence>
<dbReference type="Pfam" id="PF00486">
    <property type="entry name" value="Trans_reg_C"/>
    <property type="match status" value="1"/>
</dbReference>
<evidence type="ECO:0000256" key="1">
    <source>
        <dbReference type="ARBA" id="ARBA00023125"/>
    </source>
</evidence>
<feature type="transmembrane region" description="Helical" evidence="4">
    <location>
        <begin position="147"/>
        <end position="168"/>
    </location>
</feature>
<evidence type="ECO:0000256" key="4">
    <source>
        <dbReference type="SAM" id="Phobius"/>
    </source>
</evidence>
<evidence type="ECO:0000256" key="3">
    <source>
        <dbReference type="SAM" id="MobiDB-lite"/>
    </source>
</evidence>
<gene>
    <name evidence="6" type="ORF">PLEI_2954</name>
</gene>
<dbReference type="Gene3D" id="1.10.10.10">
    <property type="entry name" value="Winged helix-like DNA-binding domain superfamily/Winged helix DNA-binding domain"/>
    <property type="match status" value="1"/>
</dbReference>
<dbReference type="InterPro" id="IPR036388">
    <property type="entry name" value="WH-like_DNA-bd_sf"/>
</dbReference>
<feature type="domain" description="OmpR/PhoB-type" evidence="5">
    <location>
        <begin position="1"/>
        <end position="96"/>
    </location>
</feature>
<protein>
    <recommendedName>
        <fullName evidence="5">OmpR/PhoB-type domain-containing protein</fullName>
    </recommendedName>
</protein>
<keyword evidence="4" id="KW-1133">Transmembrane helix</keyword>
<evidence type="ECO:0000256" key="2">
    <source>
        <dbReference type="PROSITE-ProRule" id="PRU01091"/>
    </source>
</evidence>
<dbReference type="InterPro" id="IPR001867">
    <property type="entry name" value="OmpR/PhoB-type_DNA-bd"/>
</dbReference>
<dbReference type="GO" id="GO:0006355">
    <property type="term" value="P:regulation of DNA-templated transcription"/>
    <property type="evidence" value="ECO:0007669"/>
    <property type="project" value="InterPro"/>
</dbReference>
<dbReference type="EMBL" id="DF196820">
    <property type="protein sequence ID" value="GAD31296.1"/>
    <property type="molecule type" value="Genomic_DNA"/>
</dbReference>
<dbReference type="GO" id="GO:0000160">
    <property type="term" value="P:phosphorelay signal transduction system"/>
    <property type="evidence" value="ECO:0007669"/>
    <property type="project" value="InterPro"/>
</dbReference>
<accession>V5ENH3</accession>
<dbReference type="AlphaFoldDB" id="V5ENH3"/>
<dbReference type="GO" id="GO:0003677">
    <property type="term" value="F:DNA binding"/>
    <property type="evidence" value="ECO:0007669"/>
    <property type="project" value="UniProtKB-UniRule"/>
</dbReference>
<dbReference type="eggNOG" id="COG3710">
    <property type="taxonomic scope" value="Bacteria"/>
</dbReference>
<evidence type="ECO:0000259" key="5">
    <source>
        <dbReference type="PROSITE" id="PS51755"/>
    </source>
</evidence>
<dbReference type="CDD" id="cd00383">
    <property type="entry name" value="trans_reg_C"/>
    <property type="match status" value="1"/>
</dbReference>
<reference evidence="7" key="1">
    <citation type="submission" date="2012-12" db="EMBL/GenBank/DDBJ databases">
        <title>Genome Sequence of Photobacterium leiognathi lrivu.4.1.</title>
        <authorList>
            <person name="Urbanczyk H."/>
            <person name="Ogura Y."/>
            <person name="Hayashi T."/>
            <person name="Dunlap P.V."/>
        </authorList>
    </citation>
    <scope>NUCLEOTIDE SEQUENCE [LARGE SCALE GENOMIC DNA]</scope>
    <source>
        <strain evidence="7">lrivu.4.1</strain>
    </source>
</reference>
<dbReference type="SUPFAM" id="SSF46894">
    <property type="entry name" value="C-terminal effector domain of the bipartite response regulators"/>
    <property type="match status" value="1"/>
</dbReference>
<feature type="DNA-binding region" description="OmpR/PhoB-type" evidence="2">
    <location>
        <begin position="1"/>
        <end position="96"/>
    </location>
</feature>